<proteinExistence type="predicted"/>
<reference evidence="1" key="1">
    <citation type="journal article" date="2014" name="Front. Microbiol.">
        <title>High frequency of phylogenetically diverse reductive dehalogenase-homologous genes in deep subseafloor sedimentary metagenomes.</title>
        <authorList>
            <person name="Kawai M."/>
            <person name="Futagami T."/>
            <person name="Toyoda A."/>
            <person name="Takaki Y."/>
            <person name="Nishi S."/>
            <person name="Hori S."/>
            <person name="Arai W."/>
            <person name="Tsubouchi T."/>
            <person name="Morono Y."/>
            <person name="Uchiyama I."/>
            <person name="Ito T."/>
            <person name="Fujiyama A."/>
            <person name="Inagaki F."/>
            <person name="Takami H."/>
        </authorList>
    </citation>
    <scope>NUCLEOTIDE SEQUENCE</scope>
    <source>
        <strain evidence="1">Expedition CK06-06</strain>
    </source>
</reference>
<dbReference type="EMBL" id="BARV01037196">
    <property type="protein sequence ID" value="GAI48463.1"/>
    <property type="molecule type" value="Genomic_DNA"/>
</dbReference>
<evidence type="ECO:0000313" key="1">
    <source>
        <dbReference type="EMBL" id="GAI48463.1"/>
    </source>
</evidence>
<comment type="caution">
    <text evidence="1">The sequence shown here is derived from an EMBL/GenBank/DDBJ whole genome shotgun (WGS) entry which is preliminary data.</text>
</comment>
<organism evidence="1">
    <name type="scientific">marine sediment metagenome</name>
    <dbReference type="NCBI Taxonomy" id="412755"/>
    <lineage>
        <taxon>unclassified sequences</taxon>
        <taxon>metagenomes</taxon>
        <taxon>ecological metagenomes</taxon>
    </lineage>
</organism>
<gene>
    <name evidence="1" type="ORF">S06H3_57610</name>
</gene>
<protein>
    <submittedName>
        <fullName evidence="1">Uncharacterized protein</fullName>
    </submittedName>
</protein>
<feature type="non-terminal residue" evidence="1">
    <location>
        <position position="1"/>
    </location>
</feature>
<dbReference type="AlphaFoldDB" id="X1NY14"/>
<name>X1NY14_9ZZZZ</name>
<accession>X1NY14</accession>
<sequence length="37" mass="4401">KEIGNCIIYQLGMEIGTLTLFLEEIKERMPRAWQFTK</sequence>